<comment type="similarity">
    <text evidence="1 7">Belongs to the bacterial ribosomal protein bS20 family.</text>
</comment>
<name>A0A806KKV8_9BACT</name>
<dbReference type="GO" id="GO:0070181">
    <property type="term" value="F:small ribosomal subunit rRNA binding"/>
    <property type="evidence" value="ECO:0007669"/>
    <property type="project" value="TreeGrafter"/>
</dbReference>
<evidence type="ECO:0000256" key="3">
    <source>
        <dbReference type="ARBA" id="ARBA00022884"/>
    </source>
</evidence>
<keyword evidence="5 7" id="KW-0687">Ribonucleoprotein</keyword>
<keyword evidence="2 7" id="KW-0699">rRNA-binding</keyword>
<evidence type="ECO:0000256" key="8">
    <source>
        <dbReference type="SAM" id="MobiDB-lite"/>
    </source>
</evidence>
<dbReference type="HAMAP" id="MF_00500">
    <property type="entry name" value="Ribosomal_bS20"/>
    <property type="match status" value="1"/>
</dbReference>
<proteinExistence type="inferred from homology"/>
<evidence type="ECO:0000313" key="9">
    <source>
        <dbReference type="EMBL" id="AGS53820.1"/>
    </source>
</evidence>
<dbReference type="PANTHER" id="PTHR33398">
    <property type="entry name" value="30S RIBOSOMAL PROTEIN S20"/>
    <property type="match status" value="1"/>
</dbReference>
<dbReference type="Pfam" id="PF01649">
    <property type="entry name" value="Ribosomal_S20p"/>
    <property type="match status" value="1"/>
</dbReference>
<feature type="compositionally biased region" description="Basic and acidic residues" evidence="8">
    <location>
        <begin position="1"/>
        <end position="19"/>
    </location>
</feature>
<evidence type="ECO:0000256" key="1">
    <source>
        <dbReference type="ARBA" id="ARBA00007634"/>
    </source>
</evidence>
<feature type="region of interest" description="Disordered" evidence="8">
    <location>
        <begin position="1"/>
        <end position="29"/>
    </location>
</feature>
<reference evidence="9" key="1">
    <citation type="submission" date="2012-03" db="EMBL/GenBank/DDBJ databases">
        <title>Functional metagenomics reveals considerable lignocellulase gene clusters in the gut microbiome of a wood-feeding higher termite.</title>
        <authorList>
            <person name="Liu N."/>
        </authorList>
    </citation>
    <scope>NUCLEOTIDE SEQUENCE</scope>
</reference>
<evidence type="ECO:0000256" key="5">
    <source>
        <dbReference type="ARBA" id="ARBA00023274"/>
    </source>
</evidence>
<keyword evidence="3 7" id="KW-0694">RNA-binding</keyword>
<dbReference type="NCBIfam" id="TIGR00029">
    <property type="entry name" value="S20"/>
    <property type="match status" value="1"/>
</dbReference>
<dbReference type="Gene3D" id="1.20.58.110">
    <property type="entry name" value="Ribosomal protein S20"/>
    <property type="match status" value="1"/>
</dbReference>
<evidence type="ECO:0000256" key="2">
    <source>
        <dbReference type="ARBA" id="ARBA00022730"/>
    </source>
</evidence>
<evidence type="ECO:0000256" key="4">
    <source>
        <dbReference type="ARBA" id="ARBA00022980"/>
    </source>
</evidence>
<dbReference type="InterPro" id="IPR036510">
    <property type="entry name" value="Ribosomal_bS20_sf"/>
</dbReference>
<dbReference type="PANTHER" id="PTHR33398:SF1">
    <property type="entry name" value="SMALL RIBOSOMAL SUBUNIT PROTEIN BS20C"/>
    <property type="match status" value="1"/>
</dbReference>
<comment type="function">
    <text evidence="7">Binds directly to 16S ribosomal RNA.</text>
</comment>
<accession>A0A806KKV8</accession>
<dbReference type="GO" id="GO:0006412">
    <property type="term" value="P:translation"/>
    <property type="evidence" value="ECO:0007669"/>
    <property type="project" value="UniProtKB-UniRule"/>
</dbReference>
<gene>
    <name evidence="7" type="primary">rpsT</name>
</gene>
<protein>
    <recommendedName>
        <fullName evidence="6 7">Small ribosomal subunit protein bS20</fullName>
    </recommendedName>
</protein>
<dbReference type="AlphaFoldDB" id="A0A806KKV8"/>
<dbReference type="GO" id="GO:0003735">
    <property type="term" value="F:structural constituent of ribosome"/>
    <property type="evidence" value="ECO:0007669"/>
    <property type="project" value="InterPro"/>
</dbReference>
<evidence type="ECO:0000256" key="6">
    <source>
        <dbReference type="ARBA" id="ARBA00035136"/>
    </source>
</evidence>
<keyword evidence="4 7" id="KW-0689">Ribosomal protein</keyword>
<dbReference type="EMBL" id="JQ844253">
    <property type="protein sequence ID" value="AGS53820.1"/>
    <property type="molecule type" value="Genomic_DNA"/>
</dbReference>
<dbReference type="SUPFAM" id="SSF46992">
    <property type="entry name" value="Ribosomal protein S20"/>
    <property type="match status" value="1"/>
</dbReference>
<dbReference type="GO" id="GO:0015935">
    <property type="term" value="C:small ribosomal subunit"/>
    <property type="evidence" value="ECO:0007669"/>
    <property type="project" value="TreeGrafter"/>
</dbReference>
<evidence type="ECO:0000256" key="7">
    <source>
        <dbReference type="HAMAP-Rule" id="MF_00500"/>
    </source>
</evidence>
<organism evidence="9">
    <name type="scientific">uncultured bacterium contig00054</name>
    <dbReference type="NCBI Taxonomy" id="1181538"/>
    <lineage>
        <taxon>Bacteria</taxon>
        <taxon>environmental samples</taxon>
    </lineage>
</organism>
<sequence length="90" mass="10252">MAKKKDSAEKRHRKSEDRRLRNKSVKSSVRTSVKNFVTLAQKKDPGTETALKDMIKKIDTAAGKGIISRNAAARKKSRMQRFYNTMKAAR</sequence>
<dbReference type="InterPro" id="IPR002583">
    <property type="entry name" value="Ribosomal_bS20"/>
</dbReference>